<sequence>MTSPLWEFDINSPTIVLTHTLLREHYVAFAYDLRSRAMESSEEHDTAKNDRFCEALLMGIRLCDARMGKPHEINELVDIRWKEINDEVRPFLPDPLALFVFAPSPIEPIPIHRDPGGGGGHPYAISEESSPPVNDEDEWSDIEDLDLPELANRYGVSYSPLDIRGTEEPWRKLQTRILCSIDDYRDIYMDGDLKREWNYNEIMRIWRAALNLAYRRPKDVDPEEMWHETEEMVELFLEIGGKLNQGHIPGQSGQNSAVESQNREIDDGEIVARMHPVPDVLTRGSSGVVSLSSPSHIPVFSTRSLDPRSPHTTRSIPYVGRREFTVRSPALLNDIMLMFPRAMGLDSRQFPFATENNNAEAHSNPASPTGSSTPPPAQPSSPAQSPSLHPTFPSILHSTTPMSLMPAIVQRNYRQNVFQVLNDLRNATSSNTFHEYLDAYWEHVESQVPEQASEVGAHDVWRWRSMGAPGGGFR</sequence>
<dbReference type="Proteomes" id="UP000663193">
    <property type="component" value="Chromosome 7"/>
</dbReference>
<dbReference type="OrthoDB" id="10618037at2759"/>
<gene>
    <name evidence="2" type="ORF">JI435_088570</name>
</gene>
<evidence type="ECO:0000256" key="1">
    <source>
        <dbReference type="SAM" id="MobiDB-lite"/>
    </source>
</evidence>
<keyword evidence="3" id="KW-1185">Reference proteome</keyword>
<dbReference type="EMBL" id="CP069029">
    <property type="protein sequence ID" value="QRC97364.1"/>
    <property type="molecule type" value="Genomic_DNA"/>
</dbReference>
<dbReference type="VEuPathDB" id="FungiDB:JI435_088570"/>
<dbReference type="AlphaFoldDB" id="A0A7U2I0L4"/>
<feature type="compositionally biased region" description="Low complexity" evidence="1">
    <location>
        <begin position="363"/>
        <end position="372"/>
    </location>
</feature>
<protein>
    <submittedName>
        <fullName evidence="2">Uncharacterized protein</fullName>
    </submittedName>
</protein>
<proteinExistence type="predicted"/>
<name>A0A7U2I0L4_PHANO</name>
<reference evidence="3" key="1">
    <citation type="journal article" date="2021" name="BMC Genomics">
        <title>Chromosome-level genome assembly and manually-curated proteome of model necrotroph Parastagonospora nodorum Sn15 reveals a genome-wide trove of candidate effector homologs, and redundancy of virulence-related functions within an accessory chromosome.</title>
        <authorList>
            <person name="Bertazzoni S."/>
            <person name="Jones D.A.B."/>
            <person name="Phan H.T."/>
            <person name="Tan K.-C."/>
            <person name="Hane J.K."/>
        </authorList>
    </citation>
    <scope>NUCLEOTIDE SEQUENCE [LARGE SCALE GENOMIC DNA]</scope>
    <source>
        <strain evidence="3">SN15 / ATCC MYA-4574 / FGSC 10173)</strain>
    </source>
</reference>
<feature type="region of interest" description="Disordered" evidence="1">
    <location>
        <begin position="357"/>
        <end position="396"/>
    </location>
</feature>
<accession>A0A7U2I0L4</accession>
<evidence type="ECO:0000313" key="3">
    <source>
        <dbReference type="Proteomes" id="UP000663193"/>
    </source>
</evidence>
<organism evidence="2 3">
    <name type="scientific">Phaeosphaeria nodorum (strain SN15 / ATCC MYA-4574 / FGSC 10173)</name>
    <name type="common">Glume blotch fungus</name>
    <name type="synonym">Parastagonospora nodorum</name>
    <dbReference type="NCBI Taxonomy" id="321614"/>
    <lineage>
        <taxon>Eukaryota</taxon>
        <taxon>Fungi</taxon>
        <taxon>Dikarya</taxon>
        <taxon>Ascomycota</taxon>
        <taxon>Pezizomycotina</taxon>
        <taxon>Dothideomycetes</taxon>
        <taxon>Pleosporomycetidae</taxon>
        <taxon>Pleosporales</taxon>
        <taxon>Pleosporineae</taxon>
        <taxon>Phaeosphaeriaceae</taxon>
        <taxon>Parastagonospora</taxon>
    </lineage>
</organism>
<evidence type="ECO:0000313" key="2">
    <source>
        <dbReference type="EMBL" id="QRC97364.1"/>
    </source>
</evidence>